<accession>A0A1V0FY79</accession>
<dbReference type="VEuPathDB" id="TriTrypDB:Tb1125.5.4810"/>
<organism evidence="2">
    <name type="scientific">Trypanosoma brucei</name>
    <dbReference type="NCBI Taxonomy" id="5691"/>
    <lineage>
        <taxon>Eukaryota</taxon>
        <taxon>Discoba</taxon>
        <taxon>Euglenozoa</taxon>
        <taxon>Kinetoplastea</taxon>
        <taxon>Metakinetoplastina</taxon>
        <taxon>Trypanosomatida</taxon>
        <taxon>Trypanosomatidae</taxon>
        <taxon>Trypanosoma</taxon>
    </lineage>
</organism>
<dbReference type="AlphaFoldDB" id="A0A1V0FY79"/>
<reference evidence="2" key="1">
    <citation type="submission" date="2016-12" db="EMBL/GenBank/DDBJ databases">
        <title>Extending the VSGnome of Trypanosoma brucei strain TREU927.</title>
        <authorList>
            <person name="Cross G.A."/>
        </authorList>
    </citation>
    <scope>NUCLEOTIDE SEQUENCE</scope>
    <source>
        <strain evidence="2">Tb927.99.781</strain>
    </source>
</reference>
<dbReference type="VEuPathDB" id="TriTrypDB:Tb427_000369500"/>
<proteinExistence type="predicted"/>
<evidence type="ECO:0000256" key="1">
    <source>
        <dbReference type="SAM" id="MobiDB-lite"/>
    </source>
</evidence>
<name>A0A1V0FY79_9TRYP</name>
<protein>
    <submittedName>
        <fullName evidence="2">Variant surface glycoprotein</fullName>
    </submittedName>
</protein>
<dbReference type="VEuPathDB" id="TriTrypDB:Tb927.5.4810"/>
<dbReference type="EMBL" id="KY404510">
    <property type="protein sequence ID" value="ARB50761.1"/>
    <property type="molecule type" value="Genomic_DNA"/>
</dbReference>
<feature type="compositionally biased region" description="Polar residues" evidence="1">
    <location>
        <begin position="220"/>
        <end position="231"/>
    </location>
</feature>
<evidence type="ECO:0000313" key="2">
    <source>
        <dbReference type="EMBL" id="ARB50761.1"/>
    </source>
</evidence>
<feature type="region of interest" description="Disordered" evidence="1">
    <location>
        <begin position="220"/>
        <end position="275"/>
    </location>
</feature>
<sequence>MNSQRLHSLLVVFVTLQITDDRRLAKADPQSVTAVKDECDELEFVLALHRHFDSQLAALIKAPETQSKALRQLELATAKHTGTHLDLGYTLLRAITSARRAAEEASKAHEGSLRQAIHEVSKRIGRLQTATTKQGAAGATYKSAGQDSQTSELADGLTNGCKVTFTGTKPVMGKRTEKPRTTDQIRQAGAELNQMENIPYSPAAQILGYKLAVTIQSKSTPTGKTKLTNKQGCGDDNTAGRNGKGITGINHEAHTATRGKQPLKSNGGCKQPSTTEMYHLFNPKNLA</sequence>